<dbReference type="InterPro" id="IPR009057">
    <property type="entry name" value="Homeodomain-like_sf"/>
</dbReference>
<dbReference type="AlphaFoldDB" id="A0A7N2M6B3"/>
<reference evidence="7 8" key="1">
    <citation type="journal article" date="2016" name="G3 (Bethesda)">
        <title>First Draft Assembly and Annotation of the Genome of a California Endemic Oak Quercus lobata Nee (Fagaceae).</title>
        <authorList>
            <person name="Sork V.L."/>
            <person name="Fitz-Gibbon S.T."/>
            <person name="Puiu D."/>
            <person name="Crepeau M."/>
            <person name="Gugger P.F."/>
            <person name="Sherman R."/>
            <person name="Stevens K."/>
            <person name="Langley C.H."/>
            <person name="Pellegrini M."/>
            <person name="Salzberg S.L."/>
        </authorList>
    </citation>
    <scope>NUCLEOTIDE SEQUENCE [LARGE SCALE GENOMIC DNA]</scope>
    <source>
        <strain evidence="7 8">cv. SW786</strain>
    </source>
</reference>
<dbReference type="InParanoid" id="A0A7N2M6B3"/>
<keyword evidence="8" id="KW-1185">Reference proteome</keyword>
<evidence type="ECO:0000313" key="8">
    <source>
        <dbReference type="Proteomes" id="UP000594261"/>
    </source>
</evidence>
<evidence type="ECO:0000256" key="1">
    <source>
        <dbReference type="ARBA" id="ARBA00004123"/>
    </source>
</evidence>
<evidence type="ECO:0000313" key="7">
    <source>
        <dbReference type="EnsemblPlants" id="QL08p001028:mrna"/>
    </source>
</evidence>
<dbReference type="InterPro" id="IPR017930">
    <property type="entry name" value="Myb_dom"/>
</dbReference>
<dbReference type="InterPro" id="IPR015495">
    <property type="entry name" value="Myb_TF_plants"/>
</dbReference>
<dbReference type="SUPFAM" id="SSF46689">
    <property type="entry name" value="Homeodomain-like"/>
    <property type="match status" value="1"/>
</dbReference>
<dbReference type="PROSITE" id="PS50090">
    <property type="entry name" value="MYB_LIKE"/>
    <property type="match status" value="1"/>
</dbReference>
<dbReference type="SMART" id="SM00717">
    <property type="entry name" value="SANT"/>
    <property type="match status" value="1"/>
</dbReference>
<evidence type="ECO:0000256" key="2">
    <source>
        <dbReference type="ARBA" id="ARBA00023125"/>
    </source>
</evidence>
<name>A0A7N2M6B3_QUELO</name>
<dbReference type="GO" id="GO:0005634">
    <property type="term" value="C:nucleus"/>
    <property type="evidence" value="ECO:0007669"/>
    <property type="project" value="UniProtKB-SubCell"/>
</dbReference>
<dbReference type="Gramene" id="QL08p001028:mrna">
    <property type="protein sequence ID" value="QL08p001028:mrna"/>
    <property type="gene ID" value="QL08p001028"/>
</dbReference>
<comment type="subcellular location">
    <subcellularLocation>
        <location evidence="1">Nucleus</location>
    </subcellularLocation>
</comment>
<evidence type="ECO:0000256" key="4">
    <source>
        <dbReference type="SAM" id="MobiDB-lite"/>
    </source>
</evidence>
<keyword evidence="3" id="KW-0539">Nucleus</keyword>
<feature type="region of interest" description="Disordered" evidence="4">
    <location>
        <begin position="216"/>
        <end position="248"/>
    </location>
</feature>
<sequence length="248" mass="28047">MVRAPFYDKNGLKKGAWSVEEDNKLRSYIQRFGPGKWRELPKFAGRSDNDIKNYWHAHLKKCTKKNPSTSNMKTLSNEAYQHDADIARKTEIDSSVSSSPSYQVQESSQLPLETSSSEFSYLSFDNTPFSGINWTAEDSLATLETLEQSFSDFWTEPFILDNTYVQNKYPESLADAGFSPSQSCYNEGIDSIYEAMQEVENYQRINEDPYLVNYLQDSSGGSDRINDGRDEGSEGGSGDGDGFRSKKK</sequence>
<dbReference type="EMBL" id="LRBV02000008">
    <property type="status" value="NOT_ANNOTATED_CDS"/>
    <property type="molecule type" value="Genomic_DNA"/>
</dbReference>
<reference evidence="7" key="2">
    <citation type="submission" date="2021-01" db="UniProtKB">
        <authorList>
            <consortium name="EnsemblPlants"/>
        </authorList>
    </citation>
    <scope>IDENTIFICATION</scope>
</reference>
<accession>A0A7N2M6B3</accession>
<protein>
    <submittedName>
        <fullName evidence="7">Uncharacterized protein</fullName>
    </submittedName>
</protein>
<dbReference type="OMA" id="CCCCDET"/>
<dbReference type="PANTHER" id="PTHR10641:SF1377">
    <property type="entry name" value="MYB-RELATED PROTEIN MYB4-LIKE"/>
    <property type="match status" value="1"/>
</dbReference>
<dbReference type="PROSITE" id="PS51294">
    <property type="entry name" value="HTH_MYB"/>
    <property type="match status" value="1"/>
</dbReference>
<organism evidence="7 8">
    <name type="scientific">Quercus lobata</name>
    <name type="common">Valley oak</name>
    <dbReference type="NCBI Taxonomy" id="97700"/>
    <lineage>
        <taxon>Eukaryota</taxon>
        <taxon>Viridiplantae</taxon>
        <taxon>Streptophyta</taxon>
        <taxon>Embryophyta</taxon>
        <taxon>Tracheophyta</taxon>
        <taxon>Spermatophyta</taxon>
        <taxon>Magnoliopsida</taxon>
        <taxon>eudicotyledons</taxon>
        <taxon>Gunneridae</taxon>
        <taxon>Pentapetalae</taxon>
        <taxon>rosids</taxon>
        <taxon>fabids</taxon>
        <taxon>Fagales</taxon>
        <taxon>Fagaceae</taxon>
        <taxon>Quercus</taxon>
    </lineage>
</organism>
<dbReference type="PANTHER" id="PTHR10641">
    <property type="entry name" value="MYB FAMILY TRANSCRIPTION FACTOR"/>
    <property type="match status" value="1"/>
</dbReference>
<evidence type="ECO:0000259" key="5">
    <source>
        <dbReference type="PROSITE" id="PS50090"/>
    </source>
</evidence>
<dbReference type="InterPro" id="IPR001005">
    <property type="entry name" value="SANT/Myb"/>
</dbReference>
<dbReference type="Gene3D" id="1.10.10.60">
    <property type="entry name" value="Homeodomain-like"/>
    <property type="match status" value="1"/>
</dbReference>
<dbReference type="GO" id="GO:0003677">
    <property type="term" value="F:DNA binding"/>
    <property type="evidence" value="ECO:0007669"/>
    <property type="project" value="UniProtKB-KW"/>
</dbReference>
<feature type="domain" description="Myb-like" evidence="5">
    <location>
        <begin position="9"/>
        <end position="59"/>
    </location>
</feature>
<dbReference type="Proteomes" id="UP000594261">
    <property type="component" value="Chromosome 8"/>
</dbReference>
<dbReference type="Pfam" id="PF00249">
    <property type="entry name" value="Myb_DNA-binding"/>
    <property type="match status" value="1"/>
</dbReference>
<dbReference type="CDD" id="cd00167">
    <property type="entry name" value="SANT"/>
    <property type="match status" value="1"/>
</dbReference>
<feature type="domain" description="HTH myb-type" evidence="6">
    <location>
        <begin position="9"/>
        <end position="63"/>
    </location>
</feature>
<dbReference type="EnsemblPlants" id="QL08p001028:mrna">
    <property type="protein sequence ID" value="QL08p001028:mrna"/>
    <property type="gene ID" value="QL08p001028"/>
</dbReference>
<feature type="region of interest" description="Disordered" evidence="4">
    <location>
        <begin position="91"/>
        <end position="110"/>
    </location>
</feature>
<evidence type="ECO:0000256" key="3">
    <source>
        <dbReference type="ARBA" id="ARBA00023242"/>
    </source>
</evidence>
<keyword evidence="2" id="KW-0238">DNA-binding</keyword>
<proteinExistence type="predicted"/>
<evidence type="ECO:0000259" key="6">
    <source>
        <dbReference type="PROSITE" id="PS51294"/>
    </source>
</evidence>
<feature type="compositionally biased region" description="Low complexity" evidence="4">
    <location>
        <begin position="94"/>
        <end position="109"/>
    </location>
</feature>